<organism evidence="1 2">
    <name type="scientific">Artemisia annua</name>
    <name type="common">Sweet wormwood</name>
    <dbReference type="NCBI Taxonomy" id="35608"/>
    <lineage>
        <taxon>Eukaryota</taxon>
        <taxon>Viridiplantae</taxon>
        <taxon>Streptophyta</taxon>
        <taxon>Embryophyta</taxon>
        <taxon>Tracheophyta</taxon>
        <taxon>Spermatophyta</taxon>
        <taxon>Magnoliopsida</taxon>
        <taxon>eudicotyledons</taxon>
        <taxon>Gunneridae</taxon>
        <taxon>Pentapetalae</taxon>
        <taxon>asterids</taxon>
        <taxon>campanulids</taxon>
        <taxon>Asterales</taxon>
        <taxon>Asteraceae</taxon>
        <taxon>Asteroideae</taxon>
        <taxon>Anthemideae</taxon>
        <taxon>Artemisiinae</taxon>
        <taxon>Artemisia</taxon>
    </lineage>
</organism>
<sequence length="73" mass="8144">MPISSSMMMCDICIEEVPASKMTIMDCGNCFCNTYLELLVGRNGFGAVMSWSCFFGFEWVWSCFFGFGFGNGT</sequence>
<evidence type="ECO:0000313" key="1">
    <source>
        <dbReference type="EMBL" id="PWA39611.1"/>
    </source>
</evidence>
<accession>A0A2U1KS99</accession>
<keyword evidence="2" id="KW-1185">Reference proteome</keyword>
<proteinExistence type="predicted"/>
<reference evidence="1 2" key="1">
    <citation type="journal article" date="2018" name="Mol. Plant">
        <title>The genome of Artemisia annua provides insight into the evolution of Asteraceae family and artemisinin biosynthesis.</title>
        <authorList>
            <person name="Shen Q."/>
            <person name="Zhang L."/>
            <person name="Liao Z."/>
            <person name="Wang S."/>
            <person name="Yan T."/>
            <person name="Shi P."/>
            <person name="Liu M."/>
            <person name="Fu X."/>
            <person name="Pan Q."/>
            <person name="Wang Y."/>
            <person name="Lv Z."/>
            <person name="Lu X."/>
            <person name="Zhang F."/>
            <person name="Jiang W."/>
            <person name="Ma Y."/>
            <person name="Chen M."/>
            <person name="Hao X."/>
            <person name="Li L."/>
            <person name="Tang Y."/>
            <person name="Lv G."/>
            <person name="Zhou Y."/>
            <person name="Sun X."/>
            <person name="Brodelius P.E."/>
            <person name="Rose J.K.C."/>
            <person name="Tang K."/>
        </authorList>
    </citation>
    <scope>NUCLEOTIDE SEQUENCE [LARGE SCALE GENOMIC DNA]</scope>
    <source>
        <strain evidence="2">cv. Huhao1</strain>
        <tissue evidence="1">Leaf</tissue>
    </source>
</reference>
<dbReference type="AlphaFoldDB" id="A0A2U1KS99"/>
<dbReference type="STRING" id="35608.A0A2U1KS99"/>
<dbReference type="Proteomes" id="UP000245207">
    <property type="component" value="Unassembled WGS sequence"/>
</dbReference>
<protein>
    <submittedName>
        <fullName evidence="1">Putative E3 ubiquitin-protein ligase ARI2</fullName>
    </submittedName>
</protein>
<dbReference type="EMBL" id="PKPP01014473">
    <property type="protein sequence ID" value="PWA39611.1"/>
    <property type="molecule type" value="Genomic_DNA"/>
</dbReference>
<dbReference type="InterPro" id="IPR013083">
    <property type="entry name" value="Znf_RING/FYVE/PHD"/>
</dbReference>
<dbReference type="OrthoDB" id="10009520at2759"/>
<name>A0A2U1KS99_ARTAN</name>
<gene>
    <name evidence="1" type="ORF">CTI12_AA570810</name>
</gene>
<dbReference type="Gene3D" id="3.30.40.10">
    <property type="entry name" value="Zinc/RING finger domain, C3HC4 (zinc finger)"/>
    <property type="match status" value="1"/>
</dbReference>
<comment type="caution">
    <text evidence="1">The sequence shown here is derived from an EMBL/GenBank/DDBJ whole genome shotgun (WGS) entry which is preliminary data.</text>
</comment>
<evidence type="ECO:0000313" key="2">
    <source>
        <dbReference type="Proteomes" id="UP000245207"/>
    </source>
</evidence>